<dbReference type="GO" id="GO:0008936">
    <property type="term" value="F:nicotinamidase activity"/>
    <property type="evidence" value="ECO:0007669"/>
    <property type="project" value="UniProtKB-EC"/>
</dbReference>
<dbReference type="eggNOG" id="KOG4003">
    <property type="taxonomic scope" value="Eukaryota"/>
</dbReference>
<evidence type="ECO:0000259" key="8">
    <source>
        <dbReference type="Pfam" id="PF00857"/>
    </source>
</evidence>
<evidence type="ECO:0000256" key="3">
    <source>
        <dbReference type="ARBA" id="ARBA00022723"/>
    </source>
</evidence>
<keyword evidence="9" id="KW-0808">Transferase</keyword>
<dbReference type="GO" id="GO:0008168">
    <property type="term" value="F:methyltransferase activity"/>
    <property type="evidence" value="ECO:0007669"/>
    <property type="project" value="UniProtKB-KW"/>
</dbReference>
<dbReference type="AlphaFoldDB" id="V5HSS1"/>
<reference evidence="10" key="1">
    <citation type="journal article" date="2014" name="Genome Announc.">
        <title>Draft genome sequence of the formaldehyde-resistant fungus Byssochlamys spectabilis No. 5 (anamorph Paecilomyces variotii No. 5) (NBRC109023).</title>
        <authorList>
            <person name="Oka T."/>
            <person name="Ekino K."/>
            <person name="Fukuda K."/>
            <person name="Nomura Y."/>
        </authorList>
    </citation>
    <scope>NUCLEOTIDE SEQUENCE [LARGE SCALE GENOMIC DNA]</scope>
    <source>
        <strain evidence="10">No. 5 / NBRC 109023</strain>
    </source>
</reference>
<keyword evidence="9" id="KW-0489">Methyltransferase</keyword>
<keyword evidence="2" id="KW-0662">Pyridine nucleotide biosynthesis</keyword>
<dbReference type="Pfam" id="PF00857">
    <property type="entry name" value="Isochorismatase"/>
    <property type="match status" value="1"/>
</dbReference>
<evidence type="ECO:0000313" key="10">
    <source>
        <dbReference type="Proteomes" id="UP000018001"/>
    </source>
</evidence>
<dbReference type="Gene3D" id="3.40.50.150">
    <property type="entry name" value="Vaccinia Virus protein VP39"/>
    <property type="match status" value="1"/>
</dbReference>
<dbReference type="Proteomes" id="UP000018001">
    <property type="component" value="Unassembled WGS sequence"/>
</dbReference>
<keyword evidence="10" id="KW-1185">Reference proteome</keyword>
<dbReference type="SUPFAM" id="SSF53335">
    <property type="entry name" value="S-adenosyl-L-methionine-dependent methyltransferases"/>
    <property type="match status" value="1"/>
</dbReference>
<dbReference type="CDD" id="cd01011">
    <property type="entry name" value="nicotinamidase"/>
    <property type="match status" value="1"/>
</dbReference>
<dbReference type="SUPFAM" id="SSF52499">
    <property type="entry name" value="Isochorismatase-like hydrolases"/>
    <property type="match status" value="1"/>
</dbReference>
<accession>V5HSS1</accession>
<comment type="similarity">
    <text evidence="1">Belongs to the isochorismatase family.</text>
</comment>
<dbReference type="Pfam" id="PF13489">
    <property type="entry name" value="Methyltransf_23"/>
    <property type="match status" value="1"/>
</dbReference>
<evidence type="ECO:0000256" key="7">
    <source>
        <dbReference type="ARBA" id="ARBA00043224"/>
    </source>
</evidence>
<proteinExistence type="inferred from homology"/>
<dbReference type="EMBL" id="BAUL01000025">
    <property type="protein sequence ID" value="GAD92495.1"/>
    <property type="molecule type" value="Genomic_DNA"/>
</dbReference>
<dbReference type="OrthoDB" id="3341310at2759"/>
<keyword evidence="3" id="KW-0479">Metal-binding</keyword>
<evidence type="ECO:0000256" key="2">
    <source>
        <dbReference type="ARBA" id="ARBA00022642"/>
    </source>
</evidence>
<name>V5HSS1_BYSSN</name>
<dbReference type="GO" id="GO:0019363">
    <property type="term" value="P:pyridine nucleotide biosynthetic process"/>
    <property type="evidence" value="ECO:0007669"/>
    <property type="project" value="UniProtKB-KW"/>
</dbReference>
<evidence type="ECO:0000256" key="5">
    <source>
        <dbReference type="ARBA" id="ARBA00037900"/>
    </source>
</evidence>
<dbReference type="InterPro" id="IPR052347">
    <property type="entry name" value="Isochorismatase_Nicotinamidase"/>
</dbReference>
<feature type="domain" description="Isochorismatase-like" evidence="8">
    <location>
        <begin position="336"/>
        <end position="554"/>
    </location>
</feature>
<dbReference type="CDD" id="cd02440">
    <property type="entry name" value="AdoMet_MTases"/>
    <property type="match status" value="1"/>
</dbReference>
<organism evidence="9 10">
    <name type="scientific">Byssochlamys spectabilis (strain No. 5 / NBRC 109023)</name>
    <name type="common">Paecilomyces variotii</name>
    <dbReference type="NCBI Taxonomy" id="1356009"/>
    <lineage>
        <taxon>Eukaryota</taxon>
        <taxon>Fungi</taxon>
        <taxon>Dikarya</taxon>
        <taxon>Ascomycota</taxon>
        <taxon>Pezizomycotina</taxon>
        <taxon>Eurotiomycetes</taxon>
        <taxon>Eurotiomycetidae</taxon>
        <taxon>Eurotiales</taxon>
        <taxon>Thermoascaceae</taxon>
        <taxon>Paecilomyces</taxon>
    </lineage>
</organism>
<evidence type="ECO:0000256" key="4">
    <source>
        <dbReference type="ARBA" id="ARBA00022801"/>
    </source>
</evidence>
<dbReference type="GO" id="GO:0032259">
    <property type="term" value="P:methylation"/>
    <property type="evidence" value="ECO:0007669"/>
    <property type="project" value="UniProtKB-KW"/>
</dbReference>
<dbReference type="InParanoid" id="V5HSS1"/>
<comment type="pathway">
    <text evidence="5">Cofactor biosynthesis; nicotinate biosynthesis; nicotinate from nicotinamide: step 1/1.</text>
</comment>
<sequence length="575" mass="64413">MAESGAARAVAPLEVDSDSGDWQSIDDDLTSVSSSIYNYEYENGRTYHSFHSGSYILPNDEKEQDRLDLLHHVFRLCLHGDLARTKLDNPQKILDVGTGTGIWAIQVADEYPSAEVIGVDLSPIQPSWTPPNLQFIVDDVNEEWAFPADSFDFIHVRGLAGSLTDWPTFLKRCYKHLKPGGTIELSECRTHMECDDGSYPKESQTYKWIEAFNQISHDLGRVFDLFPEYKNLLADAHFENVQSTEEVCPIGTWPKDKRLKEIGWFFRAQFLESAIDSYSLALFMRFGGWSREEAEVLFAHVRQEIKTNEMHVYTHWPNGSTSSEISQKRDGTFIPALIVVDMQEDFCPPNGSLAVQEGRSIAPLINTLLTLPGLAIRVATQDFHPIDHISFAPNHPAPNNCPFESFIEMHNPAPGKESETKPQQLWPVHCVADTAGAALISELDTGRIDLYVRKGMDARVEMYSAFGDAFGNIDEEVLTRTSVSVDLKATLKERGVTDVFVVGLAGDYCVKFTALDAAKAGFRSWVVEEGTKCVVPGEGWERTKEELRRGGVSVVSVDGPEVQRLKSGKWRDRVE</sequence>
<evidence type="ECO:0000256" key="6">
    <source>
        <dbReference type="ARBA" id="ARBA00039017"/>
    </source>
</evidence>
<gene>
    <name evidence="9" type="ORF">PVAR5_1087</name>
</gene>
<dbReference type="GO" id="GO:0046872">
    <property type="term" value="F:metal ion binding"/>
    <property type="evidence" value="ECO:0007669"/>
    <property type="project" value="UniProtKB-KW"/>
</dbReference>
<comment type="caution">
    <text evidence="9">The sequence shown here is derived from an EMBL/GenBank/DDBJ whole genome shotgun (WGS) entry which is preliminary data.</text>
</comment>
<keyword evidence="4" id="KW-0378">Hydrolase</keyword>
<dbReference type="PANTHER" id="PTHR11080">
    <property type="entry name" value="PYRAZINAMIDASE/NICOTINAMIDASE"/>
    <property type="match status" value="1"/>
</dbReference>
<dbReference type="InterPro" id="IPR029063">
    <property type="entry name" value="SAM-dependent_MTases_sf"/>
</dbReference>
<evidence type="ECO:0000256" key="1">
    <source>
        <dbReference type="ARBA" id="ARBA00006336"/>
    </source>
</evidence>
<evidence type="ECO:0000313" key="9">
    <source>
        <dbReference type="EMBL" id="GAD92495.1"/>
    </source>
</evidence>
<dbReference type="InterPro" id="IPR036380">
    <property type="entry name" value="Isochorismatase-like_sf"/>
</dbReference>
<dbReference type="InterPro" id="IPR000868">
    <property type="entry name" value="Isochorismatase-like_dom"/>
</dbReference>
<dbReference type="EC" id="3.5.1.19" evidence="6"/>
<dbReference type="Gene3D" id="3.40.50.850">
    <property type="entry name" value="Isochorismatase-like"/>
    <property type="match status" value="1"/>
</dbReference>
<dbReference type="PANTHER" id="PTHR11080:SF2">
    <property type="entry name" value="LD05707P"/>
    <property type="match status" value="1"/>
</dbReference>
<dbReference type="HOGENOM" id="CLU_474055_0_0_1"/>
<protein>
    <recommendedName>
        <fullName evidence="6">nicotinamidase</fullName>
        <ecNumber evidence="6">3.5.1.19</ecNumber>
    </recommendedName>
    <alternativeName>
        <fullName evidence="7">Nicotinamide deamidase</fullName>
    </alternativeName>
</protein>